<dbReference type="SUPFAM" id="SSF54001">
    <property type="entry name" value="Cysteine proteinases"/>
    <property type="match status" value="1"/>
</dbReference>
<evidence type="ECO:0000256" key="10">
    <source>
        <dbReference type="ARBA" id="ARBA00056435"/>
    </source>
</evidence>
<evidence type="ECO:0000256" key="14">
    <source>
        <dbReference type="SAM" id="MobiDB-lite"/>
    </source>
</evidence>
<evidence type="ECO:0000259" key="16">
    <source>
        <dbReference type="PROSITE" id="PS50271"/>
    </source>
</evidence>
<dbReference type="GO" id="GO:0003407">
    <property type="term" value="P:neural retina development"/>
    <property type="evidence" value="ECO:0007669"/>
    <property type="project" value="Ensembl"/>
</dbReference>
<dbReference type="GO" id="GO:0001917">
    <property type="term" value="C:photoreceptor inner segment"/>
    <property type="evidence" value="ECO:0007669"/>
    <property type="project" value="UniProtKB-SubCell"/>
</dbReference>
<dbReference type="Pfam" id="PF02148">
    <property type="entry name" value="zf-UBP"/>
    <property type="match status" value="1"/>
</dbReference>
<feature type="compositionally biased region" description="Acidic residues" evidence="14">
    <location>
        <begin position="503"/>
        <end position="514"/>
    </location>
</feature>
<dbReference type="Gene3D" id="3.30.40.10">
    <property type="entry name" value="Zinc/RING finger domain, C3HC4 (zinc finger)"/>
    <property type="match status" value="1"/>
</dbReference>
<feature type="compositionally biased region" description="Polar residues" evidence="14">
    <location>
        <begin position="465"/>
        <end position="499"/>
    </location>
</feature>
<evidence type="ECO:0000256" key="2">
    <source>
        <dbReference type="ARBA" id="ARBA00004437"/>
    </source>
</evidence>
<dbReference type="InterPro" id="IPR013083">
    <property type="entry name" value="Znf_RING/FYVE/PHD"/>
</dbReference>
<keyword evidence="8 13" id="KW-0378">Hydrolase</keyword>
<accession>A0A6I8S4G2</accession>
<sequence length="851" mass="94848">MRVKEPSEWGAQEKTKRTKRTNLSLEEDSSDDIAGLTCHHVSQAVDVNHVKRAVSQAVWSVCTECMKERRTQDGELVVPAEVWLCLKCGHQGCGANSECQHSLKHFEALHTEPHCIAINLSTWLTWCYKCDEELLTHCNKKVLAQMVDFLQKHSTRSAKGCSSKVIVLHEQRSKACETQKGNSVSTCASVPVKGINNLGNTCFFNAVMQNLAQTHMLSDTLNEMKEKGTKLKINSSEDVHLDPLVISLSSPGSLTSAVLLFLHNMKEAGKEPLSPKVLFSQLCQKAPRFKAFQQQDSQELLHYLLDAMRIEETKRIQSGILKAFNNPTTKTADEETKRKVKAYGKEGVKMNFIDRIFVGELTSTVMCEECEHISAVREAFIDLSLPIIEERVSKPAISGRLSKCKSAQEDNSIQCKCINNQHMRLHKKHTLTKNQLNRGKTKSASGDENRNLIMQGNDDVRTAGTRINSTYAQESIPVNQNLNTVSQSDGSEQNDSSQLESSGDADSEASEYENSEPQADKSISLDSTLHSSHNKNITLDSCQHHDVVGFGHDAVTGPLSKLGINSSEEDSGSFGKEQLLGFTHENCVLSQNPQTAFQTLSHGYITRPKECSVQSCLYQFTSVELLMGNNKLQCENCTQKQLAFQRKIKSTEEKQESVYTNARKQLLISAAPANLILHLKRFYQNGLTLRKINRHVDFPLVLDLAPFCSATCKNIVEDKCVLYSLYGIVEHSGSMRGGHYTAYVKIRMPFKKVSEKIPGNKNSVGQRGGPELSSQWVYASAYSCPRITKFAYENEIIHFCPTPYNQITSVSVGLYIPISPASSPLNVSKALYHPQFSQHSWSSNILVLVKC</sequence>
<dbReference type="InterPro" id="IPR028889">
    <property type="entry name" value="USP"/>
</dbReference>
<dbReference type="AlphaFoldDB" id="A0A6I8S4G2"/>
<dbReference type="PROSITE" id="PS00973">
    <property type="entry name" value="USP_2"/>
    <property type="match status" value="1"/>
</dbReference>
<evidence type="ECO:0000256" key="12">
    <source>
        <dbReference type="PROSITE-ProRule" id="PRU00502"/>
    </source>
</evidence>
<dbReference type="GO" id="GO:0008270">
    <property type="term" value="F:zinc ion binding"/>
    <property type="evidence" value="ECO:0007669"/>
    <property type="project" value="UniProtKB-KW"/>
</dbReference>
<dbReference type="PROSITE" id="PS00972">
    <property type="entry name" value="USP_1"/>
    <property type="match status" value="1"/>
</dbReference>
<feature type="region of interest" description="Disordered" evidence="14">
    <location>
        <begin position="1"/>
        <end position="25"/>
    </location>
</feature>
<evidence type="ECO:0000256" key="9">
    <source>
        <dbReference type="ARBA" id="ARBA00022833"/>
    </source>
</evidence>
<dbReference type="InterPro" id="IPR001394">
    <property type="entry name" value="Peptidase_C19_UCH"/>
</dbReference>
<dbReference type="GO" id="GO:0045494">
    <property type="term" value="P:photoreceptor cell maintenance"/>
    <property type="evidence" value="ECO:0007669"/>
    <property type="project" value="Ensembl"/>
</dbReference>
<dbReference type="InterPro" id="IPR018200">
    <property type="entry name" value="USP_CS"/>
</dbReference>
<keyword evidence="13" id="KW-0788">Thiol protease</keyword>
<keyword evidence="5" id="KW-0479">Metal-binding</keyword>
<feature type="domain" description="UBP-type" evidence="16">
    <location>
        <begin position="36"/>
        <end position="153"/>
    </location>
</feature>
<dbReference type="PROSITE" id="PS50271">
    <property type="entry name" value="ZF_UBP"/>
    <property type="match status" value="1"/>
</dbReference>
<dbReference type="GO" id="GO:0004843">
    <property type="term" value="F:cysteine-type deubiquitinase activity"/>
    <property type="evidence" value="ECO:0007669"/>
    <property type="project" value="UniProtKB-UniRule"/>
</dbReference>
<comment type="subcellular location">
    <subcellularLocation>
        <location evidence="2">Photoreceptor inner segment</location>
    </subcellularLocation>
</comment>
<comment type="function">
    <text evidence="10">Catalyzes the deubiquitination of SPDL1. Plays a role in the repair of UV-induced DNA damage via deubiquitination of ERCC1, promoting its recruitment to DNA damage sites. May be involved in the maintenance of photoreceptor function. May play a role in normal retinal development. Plays a role in cell migration.</text>
</comment>
<reference evidence="17" key="2">
    <citation type="submission" date="2020-05" db="UniProtKB">
        <authorList>
            <consortium name="Ensembl"/>
        </authorList>
    </citation>
    <scope>IDENTIFICATION</scope>
</reference>
<reference evidence="17" key="1">
    <citation type="journal article" date="2010" name="Science">
        <title>The genome of the Western clawed frog Xenopus tropicalis.</title>
        <authorList>
            <person name="Hellsten U."/>
            <person name="Harland R.M."/>
            <person name="Gilchrist M.J."/>
            <person name="Hendrix D."/>
            <person name="Jurka J."/>
            <person name="Kapitonov V."/>
            <person name="Ovcharenko I."/>
            <person name="Putnam N.H."/>
            <person name="Shu S."/>
            <person name="Taher L."/>
            <person name="Blitz I.L."/>
            <person name="Blumberg B."/>
            <person name="Dichmann D.S."/>
            <person name="Dubchak I."/>
            <person name="Amaya E."/>
            <person name="Detter J.C."/>
            <person name="Fletcher R."/>
            <person name="Gerhard D.S."/>
            <person name="Goodstein D."/>
            <person name="Graves T."/>
            <person name="Grigoriev I.V."/>
            <person name="Grimwood J."/>
            <person name="Kawashima T."/>
            <person name="Lindquist E."/>
            <person name="Lucas S.M."/>
            <person name="Mead P.E."/>
            <person name="Mitros T."/>
            <person name="Ogino H."/>
            <person name="Ohta Y."/>
            <person name="Poliakov A.V."/>
            <person name="Pollet N."/>
            <person name="Robert J."/>
            <person name="Salamov A."/>
            <person name="Sater A.K."/>
            <person name="Schmutz J."/>
            <person name="Terry A."/>
            <person name="Vize P.D."/>
            <person name="Warren W.C."/>
            <person name="Wells D."/>
            <person name="Wills A."/>
            <person name="Wilson R.K."/>
            <person name="Zimmerman L.B."/>
            <person name="Zorn A.M."/>
            <person name="Grainger R."/>
            <person name="Grammer T."/>
            <person name="Khokha M.K."/>
            <person name="Richardson P.M."/>
            <person name="Rokhsar D.S."/>
        </authorList>
    </citation>
    <scope>NUCLEOTIDE SEQUENCE [LARGE SCALE GENOMIC DNA]</scope>
    <source>
        <strain evidence="17">Nigerian</strain>
    </source>
</reference>
<dbReference type="FunFam" id="3.30.40.10:FF:000147">
    <property type="entry name" value="Ubiquitin carboxyl-terminal hydrolase 16"/>
    <property type="match status" value="1"/>
</dbReference>
<dbReference type="GO" id="GO:0016579">
    <property type="term" value="P:protein deubiquitination"/>
    <property type="evidence" value="ECO:0007669"/>
    <property type="project" value="InterPro"/>
</dbReference>
<dbReference type="Pfam" id="PF00443">
    <property type="entry name" value="UCH"/>
    <property type="match status" value="1"/>
</dbReference>
<evidence type="ECO:0000256" key="1">
    <source>
        <dbReference type="ARBA" id="ARBA00000707"/>
    </source>
</evidence>
<evidence type="ECO:0000256" key="13">
    <source>
        <dbReference type="RuleBase" id="RU366025"/>
    </source>
</evidence>
<dbReference type="Xenbase" id="XB-GENE-5800887">
    <property type="gene designation" value="usp45"/>
</dbReference>
<evidence type="ECO:0000256" key="3">
    <source>
        <dbReference type="ARBA" id="ARBA00009085"/>
    </source>
</evidence>
<dbReference type="PANTHER" id="PTHR21646:SF34">
    <property type="entry name" value="UBIQUITIN CARBOXYL-TERMINAL HYDROLASE 45"/>
    <property type="match status" value="1"/>
</dbReference>
<evidence type="ECO:0000256" key="8">
    <source>
        <dbReference type="ARBA" id="ARBA00022801"/>
    </source>
</evidence>
<name>A0A6I8S4G2_XENTR</name>
<dbReference type="Ensembl" id="ENSXETT00000085769">
    <property type="protein sequence ID" value="ENSXETP00000089766"/>
    <property type="gene ID" value="ENSXETG00000006872"/>
</dbReference>
<keyword evidence="9" id="KW-0862">Zinc</keyword>
<dbReference type="EC" id="3.4.19.12" evidence="13"/>
<dbReference type="Bgee" id="ENSXETG00000006872">
    <property type="expression patterns" value="Expressed in skeletal muscle tissue and 14 other cell types or tissues"/>
</dbReference>
<dbReference type="FunCoup" id="A0A6I8S4G2">
    <property type="interactions" value="2989"/>
</dbReference>
<dbReference type="FunFam" id="3.90.70.10:FF:000129">
    <property type="entry name" value="Ubiquitinyl hydrolase 1"/>
    <property type="match status" value="1"/>
</dbReference>
<dbReference type="SMART" id="SM00290">
    <property type="entry name" value="ZnF_UBP"/>
    <property type="match status" value="1"/>
</dbReference>
<dbReference type="PANTHER" id="PTHR21646">
    <property type="entry name" value="UBIQUITIN CARBOXYL-TERMINAL HYDROLASE"/>
    <property type="match status" value="1"/>
</dbReference>
<dbReference type="InterPro" id="IPR050185">
    <property type="entry name" value="Ub_carboxyl-term_hydrolase"/>
</dbReference>
<evidence type="ECO:0000259" key="15">
    <source>
        <dbReference type="PROSITE" id="PS50235"/>
    </source>
</evidence>
<feature type="region of interest" description="Disordered" evidence="14">
    <location>
        <begin position="429"/>
        <end position="521"/>
    </location>
</feature>
<keyword evidence="4 13" id="KW-0645">Protease</keyword>
<evidence type="ECO:0000256" key="4">
    <source>
        <dbReference type="ARBA" id="ARBA00022670"/>
    </source>
</evidence>
<comment type="catalytic activity">
    <reaction evidence="1 13">
        <text>Thiol-dependent hydrolysis of ester, thioester, amide, peptide and isopeptide bonds formed by the C-terminal Gly of ubiquitin (a 76-residue protein attached to proteins as an intracellular targeting signal).</text>
        <dbReference type="EC" id="3.4.19.12"/>
    </reaction>
</comment>
<keyword evidence="7 13" id="KW-0833">Ubl conjugation pathway</keyword>
<keyword evidence="6 12" id="KW-0863">Zinc-finger</keyword>
<comment type="similarity">
    <text evidence="3 13">Belongs to the peptidase C19 family.</text>
</comment>
<protein>
    <recommendedName>
        <fullName evidence="13">Ubiquitin carboxyl-terminal hydrolase</fullName>
        <ecNumber evidence="13">3.4.19.12</ecNumber>
    </recommendedName>
</protein>
<feature type="compositionally biased region" description="Basic and acidic residues" evidence="14">
    <location>
        <begin position="1"/>
        <end position="15"/>
    </location>
</feature>
<dbReference type="InterPro" id="IPR001607">
    <property type="entry name" value="Znf_UBP"/>
</dbReference>
<gene>
    <name evidence="17" type="primary">usp45</name>
</gene>
<dbReference type="PROSITE" id="PS50235">
    <property type="entry name" value="USP_3"/>
    <property type="match status" value="1"/>
</dbReference>
<evidence type="ECO:0000313" key="17">
    <source>
        <dbReference type="Ensembl" id="ENSXETP00000089766"/>
    </source>
</evidence>
<dbReference type="GeneTree" id="ENSGT00940000157719"/>
<dbReference type="InterPro" id="IPR038765">
    <property type="entry name" value="Papain-like_cys_pep_sf"/>
</dbReference>
<dbReference type="GO" id="GO:0006508">
    <property type="term" value="P:proteolysis"/>
    <property type="evidence" value="ECO:0007669"/>
    <property type="project" value="UniProtKB-KW"/>
</dbReference>
<organism evidence="17">
    <name type="scientific">Xenopus tropicalis</name>
    <name type="common">Western clawed frog</name>
    <name type="synonym">Silurana tropicalis</name>
    <dbReference type="NCBI Taxonomy" id="8364"/>
    <lineage>
        <taxon>Eukaryota</taxon>
        <taxon>Metazoa</taxon>
        <taxon>Chordata</taxon>
        <taxon>Craniata</taxon>
        <taxon>Vertebrata</taxon>
        <taxon>Euteleostomi</taxon>
        <taxon>Amphibia</taxon>
        <taxon>Batrachia</taxon>
        <taxon>Anura</taxon>
        <taxon>Pipoidea</taxon>
        <taxon>Pipidae</taxon>
        <taxon>Xenopodinae</taxon>
        <taxon>Xenopus</taxon>
        <taxon>Silurana</taxon>
    </lineage>
</organism>
<dbReference type="InParanoid" id="A0A6I8S4G2"/>
<feature type="compositionally biased region" description="Polar residues" evidence="14">
    <location>
        <begin position="432"/>
        <end position="444"/>
    </location>
</feature>
<evidence type="ECO:0000256" key="6">
    <source>
        <dbReference type="ARBA" id="ARBA00022771"/>
    </source>
</evidence>
<feature type="domain" description="USP" evidence="15">
    <location>
        <begin position="193"/>
        <end position="803"/>
    </location>
</feature>
<dbReference type="Gene3D" id="3.90.70.10">
    <property type="entry name" value="Cysteine proteinases"/>
    <property type="match status" value="2"/>
</dbReference>
<proteinExistence type="inferred from homology"/>
<dbReference type="SUPFAM" id="SSF57850">
    <property type="entry name" value="RING/U-box"/>
    <property type="match status" value="1"/>
</dbReference>
<evidence type="ECO:0000256" key="11">
    <source>
        <dbReference type="ARBA" id="ARBA00064133"/>
    </source>
</evidence>
<evidence type="ECO:0000256" key="7">
    <source>
        <dbReference type="ARBA" id="ARBA00022786"/>
    </source>
</evidence>
<comment type="subunit">
    <text evidence="11">Interacts with ERCC1. The catalytically active form interacts with SPDL1.</text>
</comment>
<evidence type="ECO:0000256" key="5">
    <source>
        <dbReference type="ARBA" id="ARBA00022723"/>
    </source>
</evidence>